<evidence type="ECO:0000256" key="1">
    <source>
        <dbReference type="SAM" id="MobiDB-lite"/>
    </source>
</evidence>
<protein>
    <submittedName>
        <fullName evidence="2">Uncharacterized protein</fullName>
    </submittedName>
</protein>
<sequence length="131" mass="13787">MSSLSNRPEGMPSAGSCFAAASGGKAAGARATHWLSLAASPTFAVMALLTSVNGEADMICSSIRDTFPLNGMVPMYLLMSVFHLPPWLRVLSGPAEKRDRLRGATSATIPSLHEDPECPTGRESAPSQKNL</sequence>
<dbReference type="AlphaFoldDB" id="A0A7W8XC39"/>
<comment type="caution">
    <text evidence="2">The sequence shown here is derived from an EMBL/GenBank/DDBJ whole genome shotgun (WGS) entry which is preliminary data.</text>
</comment>
<organism evidence="2 3">
    <name type="scientific">Rhizobium giardinii</name>
    <dbReference type="NCBI Taxonomy" id="56731"/>
    <lineage>
        <taxon>Bacteria</taxon>
        <taxon>Pseudomonadati</taxon>
        <taxon>Pseudomonadota</taxon>
        <taxon>Alphaproteobacteria</taxon>
        <taxon>Hyphomicrobiales</taxon>
        <taxon>Rhizobiaceae</taxon>
        <taxon>Rhizobium/Agrobacterium group</taxon>
        <taxon>Rhizobium</taxon>
    </lineage>
</organism>
<dbReference type="Proteomes" id="UP000585507">
    <property type="component" value="Unassembled WGS sequence"/>
</dbReference>
<accession>A0A7W8XC39</accession>
<evidence type="ECO:0000313" key="2">
    <source>
        <dbReference type="EMBL" id="MBB5539376.1"/>
    </source>
</evidence>
<reference evidence="2 3" key="1">
    <citation type="submission" date="2020-08" db="EMBL/GenBank/DDBJ databases">
        <title>Genomic Encyclopedia of Type Strains, Phase IV (KMG-V): Genome sequencing to study the core and pangenomes of soil and plant-associated prokaryotes.</title>
        <authorList>
            <person name="Whitman W."/>
        </authorList>
    </citation>
    <scope>NUCLEOTIDE SEQUENCE [LARGE SCALE GENOMIC DNA]</scope>
    <source>
        <strain evidence="2 3">SEMIA 4084</strain>
    </source>
</reference>
<evidence type="ECO:0000313" key="3">
    <source>
        <dbReference type="Proteomes" id="UP000585507"/>
    </source>
</evidence>
<keyword evidence="3" id="KW-1185">Reference proteome</keyword>
<proteinExistence type="predicted"/>
<gene>
    <name evidence="2" type="ORF">GGD55_006126</name>
</gene>
<feature type="region of interest" description="Disordered" evidence="1">
    <location>
        <begin position="99"/>
        <end position="131"/>
    </location>
</feature>
<name>A0A7W8XC39_9HYPH</name>
<dbReference type="EMBL" id="JACHBK010000020">
    <property type="protein sequence ID" value="MBB5539376.1"/>
    <property type="molecule type" value="Genomic_DNA"/>
</dbReference>